<gene>
    <name evidence="5" type="ORF">OUY18_10100</name>
</gene>
<evidence type="ECO:0000313" key="6">
    <source>
        <dbReference type="Proteomes" id="UP001082703"/>
    </source>
</evidence>
<dbReference type="InterPro" id="IPR051259">
    <property type="entry name" value="rRNA_Methyltransferase"/>
</dbReference>
<organism evidence="5 6">
    <name type="scientific">Caproiciproducens galactitolivorans</name>
    <dbReference type="NCBI Taxonomy" id="642589"/>
    <lineage>
        <taxon>Bacteria</taxon>
        <taxon>Bacillati</taxon>
        <taxon>Bacillota</taxon>
        <taxon>Clostridia</taxon>
        <taxon>Eubacteriales</taxon>
        <taxon>Acutalibacteraceae</taxon>
        <taxon>Caproiciproducens</taxon>
    </lineage>
</organism>
<evidence type="ECO:0000259" key="4">
    <source>
        <dbReference type="SMART" id="SM00967"/>
    </source>
</evidence>
<dbReference type="InterPro" id="IPR029064">
    <property type="entry name" value="Ribosomal_eL30-like_sf"/>
</dbReference>
<dbReference type="InterPro" id="IPR029028">
    <property type="entry name" value="Alpha/beta_knot_MTases"/>
</dbReference>
<evidence type="ECO:0000256" key="2">
    <source>
        <dbReference type="ARBA" id="ARBA00022603"/>
    </source>
</evidence>
<dbReference type="EMBL" id="JAPOHA010000009">
    <property type="protein sequence ID" value="MCY1714605.1"/>
    <property type="molecule type" value="Genomic_DNA"/>
</dbReference>
<dbReference type="SMART" id="SM00967">
    <property type="entry name" value="SpoU_sub_bind"/>
    <property type="match status" value="1"/>
</dbReference>
<dbReference type="InterPro" id="IPR001537">
    <property type="entry name" value="SpoU_MeTrfase"/>
</dbReference>
<dbReference type="RefSeq" id="WP_268058660.1">
    <property type="nucleotide sequence ID" value="NZ_JAPOHA010000009.1"/>
</dbReference>
<name>A0ABT4BUM7_9FIRM</name>
<proteinExistence type="inferred from homology"/>
<dbReference type="Pfam" id="PF22435">
    <property type="entry name" value="MRM3-like_sub_bind"/>
    <property type="match status" value="1"/>
</dbReference>
<protein>
    <submittedName>
        <fullName evidence="5">RNA methyltransferase</fullName>
    </submittedName>
</protein>
<dbReference type="Pfam" id="PF00588">
    <property type="entry name" value="SpoU_methylase"/>
    <property type="match status" value="1"/>
</dbReference>
<dbReference type="GO" id="GO:0008168">
    <property type="term" value="F:methyltransferase activity"/>
    <property type="evidence" value="ECO:0007669"/>
    <property type="project" value="UniProtKB-KW"/>
</dbReference>
<feature type="domain" description="RNA 2-O ribose methyltransferase substrate binding" evidence="4">
    <location>
        <begin position="33"/>
        <end position="107"/>
    </location>
</feature>
<dbReference type="PANTHER" id="PTHR43191">
    <property type="entry name" value="RRNA METHYLTRANSFERASE 3"/>
    <property type="match status" value="1"/>
</dbReference>
<dbReference type="InterPro" id="IPR053888">
    <property type="entry name" value="MRM3-like_sub_bind"/>
</dbReference>
<dbReference type="CDD" id="cd18095">
    <property type="entry name" value="SpoU-like_rRNA-MTase"/>
    <property type="match status" value="1"/>
</dbReference>
<keyword evidence="3" id="KW-0808">Transferase</keyword>
<dbReference type="Gene3D" id="3.40.1280.10">
    <property type="match status" value="1"/>
</dbReference>
<dbReference type="PANTHER" id="PTHR43191:SF2">
    <property type="entry name" value="RRNA METHYLTRANSFERASE 3, MITOCHONDRIAL"/>
    <property type="match status" value="1"/>
</dbReference>
<dbReference type="GO" id="GO:0032259">
    <property type="term" value="P:methylation"/>
    <property type="evidence" value="ECO:0007669"/>
    <property type="project" value="UniProtKB-KW"/>
</dbReference>
<evidence type="ECO:0000313" key="5">
    <source>
        <dbReference type="EMBL" id="MCY1714605.1"/>
    </source>
</evidence>
<comment type="caution">
    <text evidence="5">The sequence shown here is derived from an EMBL/GenBank/DDBJ whole genome shotgun (WGS) entry which is preliminary data.</text>
</comment>
<comment type="similarity">
    <text evidence="1">Belongs to the class IV-like SAM-binding methyltransferase superfamily. RNA methyltransferase TrmH family.</text>
</comment>
<dbReference type="SUPFAM" id="SSF55315">
    <property type="entry name" value="L30e-like"/>
    <property type="match status" value="1"/>
</dbReference>
<reference evidence="5 6" key="1">
    <citation type="submission" date="2022-11" db="EMBL/GenBank/DDBJ databases">
        <authorList>
            <person name="Caiyu Z."/>
        </authorList>
    </citation>
    <scope>NUCLEOTIDE SEQUENCE [LARGE SCALE GENOMIC DNA]</scope>
    <source>
        <strain evidence="5 6">YR-4</strain>
    </source>
</reference>
<evidence type="ECO:0000256" key="3">
    <source>
        <dbReference type="ARBA" id="ARBA00022679"/>
    </source>
</evidence>
<keyword evidence="2 5" id="KW-0489">Methyltransferase</keyword>
<accession>A0ABT4BUM7</accession>
<dbReference type="InterPro" id="IPR013123">
    <property type="entry name" value="SpoU_subst-bd"/>
</dbReference>
<dbReference type="Proteomes" id="UP001082703">
    <property type="component" value="Unassembled WGS sequence"/>
</dbReference>
<evidence type="ECO:0000256" key="1">
    <source>
        <dbReference type="ARBA" id="ARBA00007228"/>
    </source>
</evidence>
<dbReference type="SUPFAM" id="SSF75217">
    <property type="entry name" value="alpha/beta knot"/>
    <property type="match status" value="1"/>
</dbReference>
<sequence>MPDQITSRKNEMIKQAARLCTSAEARREQGLFLVEGARLCRDAAKSGVRVETLFYTAQAKEKYEEYIAAVAVSAQAVYEIAPHVAALLSETKTSQGVFCVCKMSGEARTLEDIHPGRHYLALENIQDPANLGAVLRTAEALGIGGVILGGNCCDVYSPKVLRASMGAVFRLPFFLAPDMPSAVKLLRQKKFVCLAAVPDAAAQKVTAVDFQNPTVLLVGNEGNGLTGETIEACSGRVTIPMLGRAESLNASASAAILMWEMMRKESGGVSVGRQ</sequence>
<dbReference type="InterPro" id="IPR029026">
    <property type="entry name" value="tRNA_m1G_MTases_N"/>
</dbReference>
<dbReference type="Gene3D" id="3.30.1330.30">
    <property type="match status" value="1"/>
</dbReference>
<keyword evidence="6" id="KW-1185">Reference proteome</keyword>